<sequence>MVTYANFGIDEAAARNPAPFGFHVVAVARHGDRNTALLDGIGRTVIVMKITNYGAVEALLRSSNRVDVLVNNPSGAWGLKFVANDDLLKH</sequence>
<dbReference type="Gene3D" id="3.40.50.720">
    <property type="entry name" value="NAD(P)-binding Rossmann-like Domain"/>
    <property type="match status" value="1"/>
</dbReference>
<organism evidence="1">
    <name type="scientific">Mycobacterium leprae</name>
    <dbReference type="NCBI Taxonomy" id="1769"/>
    <lineage>
        <taxon>Bacteria</taxon>
        <taxon>Bacillati</taxon>
        <taxon>Actinomycetota</taxon>
        <taxon>Actinomycetes</taxon>
        <taxon>Mycobacteriales</taxon>
        <taxon>Mycobacteriaceae</taxon>
        <taxon>Mycobacterium</taxon>
    </lineage>
</organism>
<reference evidence="1" key="2">
    <citation type="submission" date="1994-03" db="EMBL/GenBank/DDBJ databases">
        <authorList>
            <person name="Robison K."/>
        </authorList>
    </citation>
    <scope>NUCLEOTIDE SEQUENCE</scope>
</reference>
<reference evidence="1" key="1">
    <citation type="submission" date="1994-01" db="EMBL/GenBank/DDBJ databases">
        <authorList>
            <person name="Smith D.R."/>
        </authorList>
    </citation>
    <scope>NUCLEOTIDE SEQUENCE</scope>
</reference>
<evidence type="ECO:0000313" key="1">
    <source>
        <dbReference type="EMBL" id="AAA17252.1"/>
    </source>
</evidence>
<dbReference type="PIR" id="S72916">
    <property type="entry name" value="S72916"/>
</dbReference>
<accession>Q49824</accession>
<proteinExistence type="predicted"/>
<name>Q49824_MYCLR</name>
<dbReference type="SUPFAM" id="SSF51735">
    <property type="entry name" value="NAD(P)-binding Rossmann-fold domains"/>
    <property type="match status" value="1"/>
</dbReference>
<dbReference type="EMBL" id="U00018">
    <property type="protein sequence ID" value="AAA17252.1"/>
    <property type="molecule type" value="Genomic_DNA"/>
</dbReference>
<protein>
    <submittedName>
        <fullName evidence="1">B2168_F1_48</fullName>
    </submittedName>
</protein>
<dbReference type="InterPro" id="IPR036291">
    <property type="entry name" value="NAD(P)-bd_dom_sf"/>
</dbReference>
<dbReference type="AlphaFoldDB" id="Q49824"/>